<evidence type="ECO:0000259" key="1">
    <source>
        <dbReference type="Pfam" id="PF13847"/>
    </source>
</evidence>
<dbReference type="PANTHER" id="PTHR45128:SF2">
    <property type="entry name" value="METHYLTRANSFERASE DOMAIN-CONTAINING PROTEIN"/>
    <property type="match status" value="1"/>
</dbReference>
<dbReference type="InterPro" id="IPR029063">
    <property type="entry name" value="SAM-dependent_MTases_sf"/>
</dbReference>
<sequence length="322" mass="35141">GLWKHLAEGGPATCAEFATRAQINERYAREWLSAMACHGYVAYDDGTKQFRMSPEQAFILVDADSPLYLGSLFPMGPPYWRNLDLLTEAFKHGGGVPQEHYGDEFWCGFERFTRTGFRNNLAQDWVPAMPQADAALKAGGSVADVGCGNGQALLFLAQGYPNATLVGYDNYAPAIAAANANAKAAGLADRVRYEVCDVTTGIPGQYDLITTFDVVHDMPHPRPAMKEIRTALKPDGTFFVLEFNFSGDLQANIDHPLGIGSFGYSASTNYCMTQALAVGGEGTGTCMGEAKARELAAEAGFTHFRRIDFPQNPFNLFYEIRN</sequence>
<dbReference type="InterPro" id="IPR025714">
    <property type="entry name" value="Methyltranfer_dom"/>
</dbReference>
<feature type="domain" description="Methyltransferase" evidence="1">
    <location>
        <begin position="137"/>
        <end position="253"/>
    </location>
</feature>
<feature type="domain" description="S-adenosylmethionine-dependent methyltransferase Rv2258c-like winged HTH" evidence="2">
    <location>
        <begin position="1"/>
        <end position="60"/>
    </location>
</feature>
<accession>A0A6J4USG4</accession>
<dbReference type="Pfam" id="PF21320">
    <property type="entry name" value="WHD_Rv2258c"/>
    <property type="match status" value="1"/>
</dbReference>
<reference evidence="3" key="1">
    <citation type="submission" date="2020-02" db="EMBL/GenBank/DDBJ databases">
        <authorList>
            <person name="Meier V. D."/>
        </authorList>
    </citation>
    <scope>NUCLEOTIDE SEQUENCE</scope>
    <source>
        <strain evidence="3">AVDCRST_MAG88</strain>
    </source>
</reference>
<dbReference type="Gene3D" id="3.40.50.150">
    <property type="entry name" value="Vaccinia Virus protein VP39"/>
    <property type="match status" value="1"/>
</dbReference>
<dbReference type="SUPFAM" id="SSF53335">
    <property type="entry name" value="S-adenosyl-L-methionine-dependent methyltransferases"/>
    <property type="match status" value="1"/>
</dbReference>
<dbReference type="InterPro" id="IPR053173">
    <property type="entry name" value="SAM-binding_MTase"/>
</dbReference>
<organism evidence="3">
    <name type="scientific">uncultured Thermomicrobiales bacterium</name>
    <dbReference type="NCBI Taxonomy" id="1645740"/>
    <lineage>
        <taxon>Bacteria</taxon>
        <taxon>Pseudomonadati</taxon>
        <taxon>Thermomicrobiota</taxon>
        <taxon>Thermomicrobia</taxon>
        <taxon>Thermomicrobiales</taxon>
        <taxon>environmental samples</taxon>
    </lineage>
</organism>
<dbReference type="InterPro" id="IPR036390">
    <property type="entry name" value="WH_DNA-bd_sf"/>
</dbReference>
<feature type="non-terminal residue" evidence="3">
    <location>
        <position position="1"/>
    </location>
</feature>
<name>A0A6J4USG4_9BACT</name>
<protein>
    <submittedName>
        <fullName evidence="3">Uncharacterized protein</fullName>
    </submittedName>
</protein>
<dbReference type="SUPFAM" id="SSF46785">
    <property type="entry name" value="Winged helix' DNA-binding domain"/>
    <property type="match status" value="1"/>
</dbReference>
<evidence type="ECO:0000259" key="2">
    <source>
        <dbReference type="Pfam" id="PF21320"/>
    </source>
</evidence>
<dbReference type="AlphaFoldDB" id="A0A6J4USG4"/>
<proteinExistence type="predicted"/>
<dbReference type="EMBL" id="CADCWM010000435">
    <property type="protein sequence ID" value="CAA9558596.1"/>
    <property type="molecule type" value="Genomic_DNA"/>
</dbReference>
<dbReference type="InterPro" id="IPR048711">
    <property type="entry name" value="WHD_Rv2258c"/>
</dbReference>
<dbReference type="PANTHER" id="PTHR45128">
    <property type="entry name" value="METHYLTRANSFERASE TYPE 11"/>
    <property type="match status" value="1"/>
</dbReference>
<evidence type="ECO:0000313" key="3">
    <source>
        <dbReference type="EMBL" id="CAA9558596.1"/>
    </source>
</evidence>
<dbReference type="CDD" id="cd02440">
    <property type="entry name" value="AdoMet_MTases"/>
    <property type="match status" value="1"/>
</dbReference>
<gene>
    <name evidence="3" type="ORF">AVDCRST_MAG88-1308</name>
</gene>
<dbReference type="Pfam" id="PF13847">
    <property type="entry name" value="Methyltransf_31"/>
    <property type="match status" value="1"/>
</dbReference>